<keyword evidence="1" id="KW-0175">Coiled coil</keyword>
<evidence type="ECO:0000256" key="2">
    <source>
        <dbReference type="SAM" id="MobiDB-lite"/>
    </source>
</evidence>
<protein>
    <recommendedName>
        <fullName evidence="5">Coiled-coil domain-containing protein 153</fullName>
    </recommendedName>
</protein>
<gene>
    <name evidence="3" type="ORF">FOZ62_009758</name>
</gene>
<dbReference type="AlphaFoldDB" id="A0A7J6SQI8"/>
<evidence type="ECO:0000313" key="3">
    <source>
        <dbReference type="EMBL" id="KAF4734995.1"/>
    </source>
</evidence>
<feature type="non-terminal residue" evidence="3">
    <location>
        <position position="1"/>
    </location>
</feature>
<feature type="coiled-coil region" evidence="1">
    <location>
        <begin position="6"/>
        <end position="40"/>
    </location>
</feature>
<evidence type="ECO:0000313" key="4">
    <source>
        <dbReference type="Proteomes" id="UP000574390"/>
    </source>
</evidence>
<organism evidence="3 4">
    <name type="scientific">Perkinsus olseni</name>
    <name type="common">Perkinsus atlanticus</name>
    <dbReference type="NCBI Taxonomy" id="32597"/>
    <lineage>
        <taxon>Eukaryota</taxon>
        <taxon>Sar</taxon>
        <taxon>Alveolata</taxon>
        <taxon>Perkinsozoa</taxon>
        <taxon>Perkinsea</taxon>
        <taxon>Perkinsida</taxon>
        <taxon>Perkinsidae</taxon>
        <taxon>Perkinsus</taxon>
    </lineage>
</organism>
<evidence type="ECO:0000256" key="1">
    <source>
        <dbReference type="SAM" id="Coils"/>
    </source>
</evidence>
<evidence type="ECO:0008006" key="5">
    <source>
        <dbReference type="Google" id="ProtNLM"/>
    </source>
</evidence>
<feature type="compositionally biased region" description="Basic and acidic residues" evidence="2">
    <location>
        <begin position="135"/>
        <end position="146"/>
    </location>
</feature>
<name>A0A7J6SQI8_PEROL</name>
<accession>A0A7J6SQI8</accession>
<dbReference type="Proteomes" id="UP000574390">
    <property type="component" value="Unassembled WGS sequence"/>
</dbReference>
<proteinExistence type="predicted"/>
<dbReference type="EMBL" id="JABANM010013040">
    <property type="protein sequence ID" value="KAF4734995.1"/>
    <property type="molecule type" value="Genomic_DNA"/>
</dbReference>
<comment type="caution">
    <text evidence="3">The sequence shown here is derived from an EMBL/GenBank/DDBJ whole genome shotgun (WGS) entry which is preliminary data.</text>
</comment>
<reference evidence="3 4" key="1">
    <citation type="submission" date="2020-04" db="EMBL/GenBank/DDBJ databases">
        <title>Perkinsus olseni comparative genomics.</title>
        <authorList>
            <person name="Bogema D.R."/>
        </authorList>
    </citation>
    <scope>NUCLEOTIDE SEQUENCE [LARGE SCALE GENOMIC DNA]</scope>
    <source>
        <strain evidence="3">ATCC PRA-205</strain>
    </source>
</reference>
<sequence length="155" mass="17706">SYKATQDVLIQEINALETNLAELREDRELCVHEMEEILRDKEDEFALVDAQEHEIREKIDQMASEFSSMMEELVAKLRQALKTTLPEDEGYSSAVKLGAADIETLDESQRARLEKKAAAFSKEMQQEFIEKMRCFDKPKDEVKETDDAPVGSSST</sequence>
<feature type="region of interest" description="Disordered" evidence="2">
    <location>
        <begin position="135"/>
        <end position="155"/>
    </location>
</feature>